<dbReference type="EMBL" id="CM044708">
    <property type="protein sequence ID" value="KAI5648627.1"/>
    <property type="molecule type" value="Genomic_DNA"/>
</dbReference>
<sequence length="131" mass="14461">MTLPWQLRSYHTLMTSTLDGIGESHGCTSEIQLIVIPVRLDTNFHVARVQTIIRRCMVSIGGTLGCTPSQHDIQQTFPPVPDRGARGVKRVARRLPSRGVGGGRLLVPPFPSRHRHADPGYEVERGEGSRT</sequence>
<protein>
    <submittedName>
        <fullName evidence="1">Uncharacterized protein</fullName>
    </submittedName>
</protein>
<proteinExistence type="predicted"/>
<gene>
    <name evidence="1" type="ORF">M9H77_34632</name>
</gene>
<dbReference type="Proteomes" id="UP001060085">
    <property type="component" value="Linkage Group LG08"/>
</dbReference>
<evidence type="ECO:0000313" key="2">
    <source>
        <dbReference type="Proteomes" id="UP001060085"/>
    </source>
</evidence>
<accession>A0ACB9ZNW0</accession>
<comment type="caution">
    <text evidence="1">The sequence shown here is derived from an EMBL/GenBank/DDBJ whole genome shotgun (WGS) entry which is preliminary data.</text>
</comment>
<reference evidence="2" key="1">
    <citation type="journal article" date="2023" name="Nat. Plants">
        <title>Single-cell RNA sequencing provides a high-resolution roadmap for understanding the multicellular compartmentation of specialized metabolism.</title>
        <authorList>
            <person name="Sun S."/>
            <person name="Shen X."/>
            <person name="Li Y."/>
            <person name="Li Y."/>
            <person name="Wang S."/>
            <person name="Li R."/>
            <person name="Zhang H."/>
            <person name="Shen G."/>
            <person name="Guo B."/>
            <person name="Wei J."/>
            <person name="Xu J."/>
            <person name="St-Pierre B."/>
            <person name="Chen S."/>
            <person name="Sun C."/>
        </authorList>
    </citation>
    <scope>NUCLEOTIDE SEQUENCE [LARGE SCALE GENOMIC DNA]</scope>
</reference>
<name>A0ACB9ZNW0_CATRO</name>
<evidence type="ECO:0000313" key="1">
    <source>
        <dbReference type="EMBL" id="KAI5648627.1"/>
    </source>
</evidence>
<organism evidence="1 2">
    <name type="scientific">Catharanthus roseus</name>
    <name type="common">Madagascar periwinkle</name>
    <name type="synonym">Vinca rosea</name>
    <dbReference type="NCBI Taxonomy" id="4058"/>
    <lineage>
        <taxon>Eukaryota</taxon>
        <taxon>Viridiplantae</taxon>
        <taxon>Streptophyta</taxon>
        <taxon>Embryophyta</taxon>
        <taxon>Tracheophyta</taxon>
        <taxon>Spermatophyta</taxon>
        <taxon>Magnoliopsida</taxon>
        <taxon>eudicotyledons</taxon>
        <taxon>Gunneridae</taxon>
        <taxon>Pentapetalae</taxon>
        <taxon>asterids</taxon>
        <taxon>lamiids</taxon>
        <taxon>Gentianales</taxon>
        <taxon>Apocynaceae</taxon>
        <taxon>Rauvolfioideae</taxon>
        <taxon>Vinceae</taxon>
        <taxon>Catharanthinae</taxon>
        <taxon>Catharanthus</taxon>
    </lineage>
</organism>
<keyword evidence="2" id="KW-1185">Reference proteome</keyword>